<dbReference type="RefSeq" id="WP_281533416.1">
    <property type="nucleotide sequence ID" value="NZ_CP075584.1"/>
</dbReference>
<evidence type="ECO:0000313" key="2">
    <source>
        <dbReference type="Proteomes" id="UP001212421"/>
    </source>
</evidence>
<evidence type="ECO:0000313" key="1">
    <source>
        <dbReference type="EMBL" id="WBM78926.1"/>
    </source>
</evidence>
<organism evidence="1 2">
    <name type="scientific">Cryobacterium breve</name>
    <dbReference type="NCBI Taxonomy" id="1259258"/>
    <lineage>
        <taxon>Bacteria</taxon>
        <taxon>Bacillati</taxon>
        <taxon>Actinomycetota</taxon>
        <taxon>Actinomycetes</taxon>
        <taxon>Micrococcales</taxon>
        <taxon>Microbacteriaceae</taxon>
        <taxon>Cryobacterium</taxon>
    </lineage>
</organism>
<accession>A0ABY7N8Y4</accession>
<reference evidence="1 2" key="1">
    <citation type="submission" date="2021-05" db="EMBL/GenBank/DDBJ databases">
        <authorList>
            <person name="Kumar R."/>
            <person name="Kumar A."/>
            <person name="Mukhia S."/>
        </authorList>
    </citation>
    <scope>NUCLEOTIDE SEQUENCE [LARGE SCALE GENOMIC DNA]</scope>
    <source>
        <strain evidence="1 2">ERMR7:08</strain>
    </source>
</reference>
<gene>
    <name evidence="1" type="ORF">KIV56_10070</name>
</gene>
<protein>
    <submittedName>
        <fullName evidence="1">Uncharacterized protein</fullName>
    </submittedName>
</protein>
<proteinExistence type="predicted"/>
<dbReference type="Proteomes" id="UP001212421">
    <property type="component" value="Chromosome"/>
</dbReference>
<keyword evidence="2" id="KW-1185">Reference proteome</keyword>
<name>A0ABY7N8Y4_9MICO</name>
<sequence length="89" mass="9469">MPMISPGRALTEMFANPEPLNPLIEKFVSSSGEPMCLGGNVDSSLRPTIIASSSSSVMSATRALPRTRPSLSTVTLSASSRTSARRWVM</sequence>
<dbReference type="EMBL" id="CP075584">
    <property type="protein sequence ID" value="WBM78926.1"/>
    <property type="molecule type" value="Genomic_DNA"/>
</dbReference>